<evidence type="ECO:0000256" key="1">
    <source>
        <dbReference type="SAM" id="MobiDB-lite"/>
    </source>
</evidence>
<protein>
    <submittedName>
        <fullName evidence="2">Uncharacterized protein</fullName>
    </submittedName>
</protein>
<dbReference type="Proteomes" id="UP000604046">
    <property type="component" value="Unassembled WGS sequence"/>
</dbReference>
<keyword evidence="3" id="KW-1185">Reference proteome</keyword>
<dbReference type="AlphaFoldDB" id="A0A812RUW0"/>
<feature type="region of interest" description="Disordered" evidence="1">
    <location>
        <begin position="1"/>
        <end position="27"/>
    </location>
</feature>
<comment type="caution">
    <text evidence="2">The sequence shown here is derived from an EMBL/GenBank/DDBJ whole genome shotgun (WGS) entry which is preliminary data.</text>
</comment>
<dbReference type="EMBL" id="CAJNDS010002383">
    <property type="protein sequence ID" value="CAE7456795.1"/>
    <property type="molecule type" value="Genomic_DNA"/>
</dbReference>
<gene>
    <name evidence="2" type="ORF">SNAT2548_LOCUS25220</name>
</gene>
<organism evidence="2 3">
    <name type="scientific">Symbiodinium natans</name>
    <dbReference type="NCBI Taxonomy" id="878477"/>
    <lineage>
        <taxon>Eukaryota</taxon>
        <taxon>Sar</taxon>
        <taxon>Alveolata</taxon>
        <taxon>Dinophyceae</taxon>
        <taxon>Suessiales</taxon>
        <taxon>Symbiodiniaceae</taxon>
        <taxon>Symbiodinium</taxon>
    </lineage>
</organism>
<sequence length="294" mass="33103">MGQVPSACRHRHQNRQMLDIQRQDRAGKRHRLQELREQEFPSDNDDDGIWRAWGGEGELSLADGRPFSSGTEGDHSGKEFEEALREVLGLAENHLSLTRDGGLDAEVASRLKKAHRRVARDLAEVECAHIIGWNAHFNKAQLDGVGNLSKDMLQMGEWVLEPEKTSGLCVAEFCINSKAFSAKLYQLGRVAEMIQAGAQWLEARPCSDDINSTDRITYLIVVDKSRPRFFPERILRRYTALNQAFENGRFGVLYVSVTTLARALKRGHLFGMVSLCFSCLHHPSAQFPRLAGFV</sequence>
<reference evidence="2" key="1">
    <citation type="submission" date="2021-02" db="EMBL/GenBank/DDBJ databases">
        <authorList>
            <person name="Dougan E. K."/>
            <person name="Rhodes N."/>
            <person name="Thang M."/>
            <person name="Chan C."/>
        </authorList>
    </citation>
    <scope>NUCLEOTIDE SEQUENCE</scope>
</reference>
<evidence type="ECO:0000313" key="2">
    <source>
        <dbReference type="EMBL" id="CAE7456795.1"/>
    </source>
</evidence>
<evidence type="ECO:0000313" key="3">
    <source>
        <dbReference type="Proteomes" id="UP000604046"/>
    </source>
</evidence>
<accession>A0A812RUW0</accession>
<name>A0A812RUW0_9DINO</name>
<proteinExistence type="predicted"/>
<dbReference type="OrthoDB" id="435399at2759"/>